<dbReference type="RefSeq" id="WP_005269180.1">
    <property type="nucleotide sequence ID" value="NZ_ANPE02000135.1"/>
</dbReference>
<dbReference type="AlphaFoldDB" id="N1V726"/>
<evidence type="ECO:0000313" key="3">
    <source>
        <dbReference type="EMBL" id="EMY34058.1"/>
    </source>
</evidence>
<feature type="transmembrane region" description="Helical" evidence="2">
    <location>
        <begin position="102"/>
        <end position="124"/>
    </location>
</feature>
<feature type="compositionally biased region" description="Basic and acidic residues" evidence="1">
    <location>
        <begin position="23"/>
        <end position="42"/>
    </location>
</feature>
<keyword evidence="2" id="KW-0812">Transmembrane</keyword>
<gene>
    <name evidence="3" type="ORF">D477_011586</name>
</gene>
<reference evidence="3 4" key="1">
    <citation type="journal article" date="2013" name="Genome Announc.">
        <title>Draft Genome Sequence of Arthrobacter crystallopoietes Strain BAB-32, Revealing Genes for Bioremediation.</title>
        <authorList>
            <person name="Joshi M.N."/>
            <person name="Pandit A.S."/>
            <person name="Sharma A."/>
            <person name="Pandya R.V."/>
            <person name="Desai S.M."/>
            <person name="Saxena A.K."/>
            <person name="Bagatharia S.B."/>
        </authorList>
    </citation>
    <scope>NUCLEOTIDE SEQUENCE [LARGE SCALE GENOMIC DNA]</scope>
    <source>
        <strain evidence="3 4">BAB-32</strain>
    </source>
</reference>
<dbReference type="Proteomes" id="UP000010729">
    <property type="component" value="Unassembled WGS sequence"/>
</dbReference>
<sequence length="213" mass="24040">MGLFGYDSASERAASMQGSNAREQSRRARERDDINFQRRQEADYERRNWENKKMAFEAEQRRAAREGREPMYASPYEVPDIPTFFQEPEPVRESTGGGIPGWVWLIGAAYLLMMLLGAVMQAIVDTLGTAAVVVFNIISVLLNVGFTLVIAAVVVLTVVWLVKRAKAKGDPELLKAANMWNPLRIGKASWLVAKDLRRERAARRPTQPQEPTY</sequence>
<dbReference type="EMBL" id="ANPE02000135">
    <property type="protein sequence ID" value="EMY34058.1"/>
    <property type="molecule type" value="Genomic_DNA"/>
</dbReference>
<keyword evidence="4" id="KW-1185">Reference proteome</keyword>
<evidence type="ECO:0000256" key="1">
    <source>
        <dbReference type="SAM" id="MobiDB-lite"/>
    </source>
</evidence>
<accession>N1V726</accession>
<keyword evidence="2" id="KW-0472">Membrane</keyword>
<keyword evidence="2" id="KW-1133">Transmembrane helix</keyword>
<comment type="caution">
    <text evidence="3">The sequence shown here is derived from an EMBL/GenBank/DDBJ whole genome shotgun (WGS) entry which is preliminary data.</text>
</comment>
<organism evidence="3 4">
    <name type="scientific">Arthrobacter crystallopoietes BAB-32</name>
    <dbReference type="NCBI Taxonomy" id="1246476"/>
    <lineage>
        <taxon>Bacteria</taxon>
        <taxon>Bacillati</taxon>
        <taxon>Actinomycetota</taxon>
        <taxon>Actinomycetes</taxon>
        <taxon>Micrococcales</taxon>
        <taxon>Micrococcaceae</taxon>
        <taxon>Crystallibacter</taxon>
    </lineage>
</organism>
<evidence type="ECO:0000256" key="2">
    <source>
        <dbReference type="SAM" id="Phobius"/>
    </source>
</evidence>
<name>N1V726_9MICC</name>
<feature type="transmembrane region" description="Helical" evidence="2">
    <location>
        <begin position="130"/>
        <end position="162"/>
    </location>
</feature>
<protein>
    <submittedName>
        <fullName evidence="3">Uncharacterized protein</fullName>
    </submittedName>
</protein>
<proteinExistence type="predicted"/>
<evidence type="ECO:0000313" key="4">
    <source>
        <dbReference type="Proteomes" id="UP000010729"/>
    </source>
</evidence>
<feature type="region of interest" description="Disordered" evidence="1">
    <location>
        <begin position="1"/>
        <end position="42"/>
    </location>
</feature>